<organism evidence="1 2">
    <name type="scientific">Solanum commersonii</name>
    <name type="common">Commerson's wild potato</name>
    <name type="synonym">Commerson's nightshade</name>
    <dbReference type="NCBI Taxonomy" id="4109"/>
    <lineage>
        <taxon>Eukaryota</taxon>
        <taxon>Viridiplantae</taxon>
        <taxon>Streptophyta</taxon>
        <taxon>Embryophyta</taxon>
        <taxon>Tracheophyta</taxon>
        <taxon>Spermatophyta</taxon>
        <taxon>Magnoliopsida</taxon>
        <taxon>eudicotyledons</taxon>
        <taxon>Gunneridae</taxon>
        <taxon>Pentapetalae</taxon>
        <taxon>asterids</taxon>
        <taxon>lamiids</taxon>
        <taxon>Solanales</taxon>
        <taxon>Solanaceae</taxon>
        <taxon>Solanoideae</taxon>
        <taxon>Solaneae</taxon>
        <taxon>Solanum</taxon>
    </lineage>
</organism>
<dbReference type="Proteomes" id="UP000824120">
    <property type="component" value="Chromosome 1"/>
</dbReference>
<name>A0A9J6B546_SOLCO</name>
<sequence>MEEGNSYGLKMLFMWTKCWAVNHLFLYCKMTSQIWDLLTSLRGIRCTMPGRTSEALTSWTTEGESSTHKDRRRNVLVTIRWTIWKERNSRNSRPSKMAANTKLSFLKRKYLSLGKRLVMIKSTRFITHLYHVVVPFSISSGA</sequence>
<accession>A0A9J6B546</accession>
<comment type="caution">
    <text evidence="1">The sequence shown here is derived from an EMBL/GenBank/DDBJ whole genome shotgun (WGS) entry which is preliminary data.</text>
</comment>
<evidence type="ECO:0000313" key="2">
    <source>
        <dbReference type="Proteomes" id="UP000824120"/>
    </source>
</evidence>
<reference evidence="1 2" key="1">
    <citation type="submission" date="2020-09" db="EMBL/GenBank/DDBJ databases">
        <title>De no assembly of potato wild relative species, Solanum commersonii.</title>
        <authorList>
            <person name="Cho K."/>
        </authorList>
    </citation>
    <scope>NUCLEOTIDE SEQUENCE [LARGE SCALE GENOMIC DNA]</scope>
    <source>
        <strain evidence="1">LZ3.2</strain>
        <tissue evidence="1">Leaf</tissue>
    </source>
</reference>
<dbReference type="AlphaFoldDB" id="A0A9J6B546"/>
<proteinExistence type="predicted"/>
<gene>
    <name evidence="1" type="ORF">H5410_003469</name>
</gene>
<protein>
    <submittedName>
        <fullName evidence="1">Uncharacterized protein</fullName>
    </submittedName>
</protein>
<dbReference type="OrthoDB" id="1937542at2759"/>
<keyword evidence="2" id="KW-1185">Reference proteome</keyword>
<evidence type="ECO:0000313" key="1">
    <source>
        <dbReference type="EMBL" id="KAG5631752.1"/>
    </source>
</evidence>
<dbReference type="EMBL" id="JACXVP010000001">
    <property type="protein sequence ID" value="KAG5631752.1"/>
    <property type="molecule type" value="Genomic_DNA"/>
</dbReference>